<dbReference type="PANTHER" id="PTHR48079">
    <property type="entry name" value="PROTEIN YEEZ"/>
    <property type="match status" value="1"/>
</dbReference>
<comment type="caution">
    <text evidence="2">The sequence shown here is derived from an EMBL/GenBank/DDBJ whole genome shotgun (WGS) entry which is preliminary data.</text>
</comment>
<organism evidence="2 3">
    <name type="scientific">Agaribacillus aureus</name>
    <dbReference type="NCBI Taxonomy" id="3051825"/>
    <lineage>
        <taxon>Bacteria</taxon>
        <taxon>Pseudomonadati</taxon>
        <taxon>Bacteroidota</taxon>
        <taxon>Cytophagia</taxon>
        <taxon>Cytophagales</taxon>
        <taxon>Splendidivirgaceae</taxon>
        <taxon>Agaribacillus</taxon>
    </lineage>
</organism>
<dbReference type="InterPro" id="IPR001509">
    <property type="entry name" value="Epimerase_deHydtase"/>
</dbReference>
<dbReference type="InterPro" id="IPR051783">
    <property type="entry name" value="NAD(P)-dependent_oxidoreduct"/>
</dbReference>
<reference evidence="2" key="1">
    <citation type="submission" date="2023-06" db="EMBL/GenBank/DDBJ databases">
        <title>Genomic of Agaribacillus aureum.</title>
        <authorList>
            <person name="Wang G."/>
        </authorList>
    </citation>
    <scope>NUCLEOTIDE SEQUENCE</scope>
    <source>
        <strain evidence="2">BMA12</strain>
    </source>
</reference>
<dbReference type="InterPro" id="IPR036291">
    <property type="entry name" value="NAD(P)-bd_dom_sf"/>
</dbReference>
<dbReference type="Pfam" id="PF01370">
    <property type="entry name" value="Epimerase"/>
    <property type="match status" value="1"/>
</dbReference>
<protein>
    <submittedName>
        <fullName evidence="2">SDR family NAD(P)-dependent oxidoreductase</fullName>
    </submittedName>
</protein>
<proteinExistence type="predicted"/>
<name>A0ABT8LH27_9BACT</name>
<evidence type="ECO:0000313" key="3">
    <source>
        <dbReference type="Proteomes" id="UP001172083"/>
    </source>
</evidence>
<dbReference type="EMBL" id="JAUJEB010000008">
    <property type="protein sequence ID" value="MDN5216227.1"/>
    <property type="molecule type" value="Genomic_DNA"/>
</dbReference>
<gene>
    <name evidence="2" type="ORF">QQ020_29435</name>
</gene>
<accession>A0ABT8LH27</accession>
<dbReference type="PANTHER" id="PTHR48079:SF6">
    <property type="entry name" value="NAD(P)-BINDING DOMAIN-CONTAINING PROTEIN-RELATED"/>
    <property type="match status" value="1"/>
</dbReference>
<evidence type="ECO:0000259" key="1">
    <source>
        <dbReference type="Pfam" id="PF01370"/>
    </source>
</evidence>
<dbReference type="RefSeq" id="WP_346761564.1">
    <property type="nucleotide sequence ID" value="NZ_JAUJEB010000008.1"/>
</dbReference>
<dbReference type="Gene3D" id="3.40.50.720">
    <property type="entry name" value="NAD(P)-binding Rossmann-like Domain"/>
    <property type="match status" value="1"/>
</dbReference>
<evidence type="ECO:0000313" key="2">
    <source>
        <dbReference type="EMBL" id="MDN5216227.1"/>
    </source>
</evidence>
<dbReference type="SUPFAM" id="SSF51735">
    <property type="entry name" value="NAD(P)-binding Rossmann-fold domains"/>
    <property type="match status" value="1"/>
</dbReference>
<keyword evidence="3" id="KW-1185">Reference proteome</keyword>
<sequence length="324" mass="36622">MVLVTGANGLIGSFICKTLLKNGFKVRALVRESSDLRLLKDIKEEIDWVEADVFDLLKLEQAMQDVEIIIHSAAMISIHKRDHEVMLKTNVEGTANIVNLASRLGIKKIVHVSSVAALGRTKNVETIDENNKWENSSYNTGYAISKYLAELEVWRAQEEGLNVVVINPSVVLGPGDWDRSSTKLFKYVWDNKRFYAKGAMNYVDVRDVAEVVRRLIEADISGERFILSAGNISYKDIFALIAQRFGRRAPSIAANKFLSNLVVFYSQVKSFFTGDKPLVSRESANMAGLSFYYDSRKLQNTLNFRFRSLEDTLDWTCQSLQAET</sequence>
<dbReference type="Proteomes" id="UP001172083">
    <property type="component" value="Unassembled WGS sequence"/>
</dbReference>
<feature type="domain" description="NAD-dependent epimerase/dehydratase" evidence="1">
    <location>
        <begin position="2"/>
        <end position="223"/>
    </location>
</feature>